<reference evidence="9" key="1">
    <citation type="submission" date="2023-04" db="EMBL/GenBank/DDBJ databases">
        <title>Novel strain of Lactilactobacillus sakei and use thereof.</title>
        <authorList>
            <person name="Kim S.Y."/>
        </authorList>
    </citation>
    <scope>NUCLEOTIDE SEQUENCE</scope>
    <source>
        <strain evidence="9">HUP1</strain>
    </source>
</reference>
<keyword evidence="2 7" id="KW-0813">Transport</keyword>
<dbReference type="RefSeq" id="WP_280102772.1">
    <property type="nucleotide sequence ID" value="NZ_CP122959.1"/>
</dbReference>
<feature type="transmembrane region" description="Helical" evidence="7">
    <location>
        <begin position="75"/>
        <end position="97"/>
    </location>
</feature>
<dbReference type="PANTHER" id="PTHR30193">
    <property type="entry name" value="ABC TRANSPORTER PERMEASE PROTEIN"/>
    <property type="match status" value="1"/>
</dbReference>
<evidence type="ECO:0000256" key="2">
    <source>
        <dbReference type="ARBA" id="ARBA00022448"/>
    </source>
</evidence>
<organism evidence="9 10">
    <name type="scientific">Latilactobacillus sakei</name>
    <name type="common">Lactobacillus sakei</name>
    <dbReference type="NCBI Taxonomy" id="1599"/>
    <lineage>
        <taxon>Bacteria</taxon>
        <taxon>Bacillati</taxon>
        <taxon>Bacillota</taxon>
        <taxon>Bacilli</taxon>
        <taxon>Lactobacillales</taxon>
        <taxon>Lactobacillaceae</taxon>
        <taxon>Latilactobacillus</taxon>
    </lineage>
</organism>
<dbReference type="PROSITE" id="PS50928">
    <property type="entry name" value="ABC_TM1"/>
    <property type="match status" value="1"/>
</dbReference>
<dbReference type="InterPro" id="IPR000515">
    <property type="entry name" value="MetI-like"/>
</dbReference>
<evidence type="ECO:0000256" key="5">
    <source>
        <dbReference type="ARBA" id="ARBA00022989"/>
    </source>
</evidence>
<keyword evidence="6 7" id="KW-0472">Membrane</keyword>
<dbReference type="InterPro" id="IPR035906">
    <property type="entry name" value="MetI-like_sf"/>
</dbReference>
<feature type="domain" description="ABC transmembrane type-1" evidence="8">
    <location>
        <begin position="72"/>
        <end position="286"/>
    </location>
</feature>
<dbReference type="GO" id="GO:0055085">
    <property type="term" value="P:transmembrane transport"/>
    <property type="evidence" value="ECO:0007669"/>
    <property type="project" value="InterPro"/>
</dbReference>
<keyword evidence="5 7" id="KW-1133">Transmembrane helix</keyword>
<feature type="transmembrane region" description="Helical" evidence="7">
    <location>
        <begin position="204"/>
        <end position="228"/>
    </location>
</feature>
<evidence type="ECO:0000256" key="1">
    <source>
        <dbReference type="ARBA" id="ARBA00004651"/>
    </source>
</evidence>
<evidence type="ECO:0000256" key="3">
    <source>
        <dbReference type="ARBA" id="ARBA00022475"/>
    </source>
</evidence>
<accession>A0AAF0GPS2</accession>
<evidence type="ECO:0000313" key="10">
    <source>
        <dbReference type="Proteomes" id="UP001179858"/>
    </source>
</evidence>
<dbReference type="EMBL" id="CP122959">
    <property type="protein sequence ID" value="WGI18891.1"/>
    <property type="molecule type" value="Genomic_DNA"/>
</dbReference>
<dbReference type="Pfam" id="PF00528">
    <property type="entry name" value="BPD_transp_1"/>
    <property type="match status" value="1"/>
</dbReference>
<keyword evidence="4 7" id="KW-0812">Transmembrane</keyword>
<feature type="transmembrane region" description="Helical" evidence="7">
    <location>
        <begin position="12"/>
        <end position="33"/>
    </location>
</feature>
<dbReference type="CDD" id="cd06261">
    <property type="entry name" value="TM_PBP2"/>
    <property type="match status" value="1"/>
</dbReference>
<dbReference type="GO" id="GO:0005886">
    <property type="term" value="C:plasma membrane"/>
    <property type="evidence" value="ECO:0007669"/>
    <property type="project" value="UniProtKB-SubCell"/>
</dbReference>
<dbReference type="SUPFAM" id="SSF161098">
    <property type="entry name" value="MetI-like"/>
    <property type="match status" value="1"/>
</dbReference>
<comment type="subcellular location">
    <subcellularLocation>
        <location evidence="1 7">Cell membrane</location>
        <topology evidence="1 7">Multi-pass membrane protein</topology>
    </subcellularLocation>
</comment>
<dbReference type="InterPro" id="IPR051393">
    <property type="entry name" value="ABC_transporter_permease"/>
</dbReference>
<evidence type="ECO:0000256" key="7">
    <source>
        <dbReference type="RuleBase" id="RU363032"/>
    </source>
</evidence>
<feature type="transmembrane region" description="Helical" evidence="7">
    <location>
        <begin position="262"/>
        <end position="289"/>
    </location>
</feature>
<evidence type="ECO:0000313" key="9">
    <source>
        <dbReference type="EMBL" id="WGI18891.1"/>
    </source>
</evidence>
<dbReference type="PANTHER" id="PTHR30193:SF37">
    <property type="entry name" value="INNER MEMBRANE ABC TRANSPORTER PERMEASE PROTEIN YCJO"/>
    <property type="match status" value="1"/>
</dbReference>
<name>A0AAF0GPS2_LATSK</name>
<evidence type="ECO:0000256" key="4">
    <source>
        <dbReference type="ARBA" id="ARBA00022692"/>
    </source>
</evidence>
<dbReference type="Proteomes" id="UP001179858">
    <property type="component" value="Chromosome"/>
</dbReference>
<sequence>MKQQPILRGSLKAYLYLLPLLTALGLFTFYPMVKTLLMSLYTRYDFLTDHVSQIGWANFQFIWHDPDFHLALKNMAVFALWVVPLATILATGCALLLTRNPWFNRLLRTIYFLPFVTSTVAISLVWNWLFQTDYGLINAIRVWLGQTRIAWLSDPHYAMVALISLVLWKSLGVNILVMLVGISRIDQRLYQVAILDEASPHQRFWHLTLPLLKPTIALVILMTTIASFKLFNEVFVLFQGSPGPGKSTLTVVFYLYDKFYVAYQYGIAAAASVVLFVILLTLTALQWWVRQGAWRD</sequence>
<feature type="transmembrane region" description="Helical" evidence="7">
    <location>
        <begin position="157"/>
        <end position="183"/>
    </location>
</feature>
<comment type="similarity">
    <text evidence="7">Belongs to the binding-protein-dependent transport system permease family.</text>
</comment>
<proteinExistence type="inferred from homology"/>
<evidence type="ECO:0000256" key="6">
    <source>
        <dbReference type="ARBA" id="ARBA00023136"/>
    </source>
</evidence>
<evidence type="ECO:0000259" key="8">
    <source>
        <dbReference type="PROSITE" id="PS50928"/>
    </source>
</evidence>
<feature type="transmembrane region" description="Helical" evidence="7">
    <location>
        <begin position="109"/>
        <end position="129"/>
    </location>
</feature>
<dbReference type="AlphaFoldDB" id="A0AAF0GPS2"/>
<dbReference type="Gene3D" id="1.10.3720.10">
    <property type="entry name" value="MetI-like"/>
    <property type="match status" value="1"/>
</dbReference>
<protein>
    <submittedName>
        <fullName evidence="9">Sugar ABC transporter permease</fullName>
    </submittedName>
</protein>
<gene>
    <name evidence="9" type="ORF">QBD03_09080</name>
</gene>
<keyword evidence="3" id="KW-1003">Cell membrane</keyword>